<comment type="similarity">
    <text evidence="9">In the N-terminal section; belongs to the FAD-binding oxidoreductase type 6 family.</text>
</comment>
<dbReference type="InterPro" id="IPR050415">
    <property type="entry name" value="MRET"/>
</dbReference>
<proteinExistence type="inferred from homology"/>
<keyword evidence="4" id="KW-0479">Metal-binding</keyword>
<dbReference type="Pfam" id="PF03476">
    <property type="entry name" value="MOSC_N"/>
    <property type="match status" value="1"/>
</dbReference>
<dbReference type="SUPFAM" id="SSF141673">
    <property type="entry name" value="MOSC N-terminal domain-like"/>
    <property type="match status" value="1"/>
</dbReference>
<dbReference type="InterPro" id="IPR001041">
    <property type="entry name" value="2Fe-2S_ferredoxin-type"/>
</dbReference>
<evidence type="ECO:0008006" key="15">
    <source>
        <dbReference type="Google" id="ProtNLM"/>
    </source>
</evidence>
<evidence type="ECO:0000256" key="2">
    <source>
        <dbReference type="ARBA" id="ARBA00022630"/>
    </source>
</evidence>
<dbReference type="KEGG" id="mind:mvi_61500"/>
<gene>
    <name evidence="13" type="ORF">mvi_61500</name>
</gene>
<dbReference type="GO" id="GO:0016491">
    <property type="term" value="F:oxidoreductase activity"/>
    <property type="evidence" value="ECO:0007669"/>
    <property type="project" value="UniProtKB-KW"/>
</dbReference>
<evidence type="ECO:0000256" key="8">
    <source>
        <dbReference type="ARBA" id="ARBA00023014"/>
    </source>
</evidence>
<organism evidence="13 14">
    <name type="scientific">Methylobacterium indicum</name>
    <dbReference type="NCBI Taxonomy" id="1775910"/>
    <lineage>
        <taxon>Bacteria</taxon>
        <taxon>Pseudomonadati</taxon>
        <taxon>Pseudomonadota</taxon>
        <taxon>Alphaproteobacteria</taxon>
        <taxon>Hyphomicrobiales</taxon>
        <taxon>Methylobacteriaceae</taxon>
        <taxon>Methylobacterium</taxon>
    </lineage>
</organism>
<dbReference type="GO" id="GO:0030170">
    <property type="term" value="F:pyridoxal phosphate binding"/>
    <property type="evidence" value="ECO:0007669"/>
    <property type="project" value="InterPro"/>
</dbReference>
<dbReference type="InterPro" id="IPR005302">
    <property type="entry name" value="MoCF_Sase_C"/>
</dbReference>
<comment type="cofactor">
    <cofactor evidence="1">
        <name>FAD</name>
        <dbReference type="ChEBI" id="CHEBI:57692"/>
    </cofactor>
</comment>
<dbReference type="Pfam" id="PF00175">
    <property type="entry name" value="NAD_binding_1"/>
    <property type="match status" value="1"/>
</dbReference>
<evidence type="ECO:0000256" key="1">
    <source>
        <dbReference type="ARBA" id="ARBA00001974"/>
    </source>
</evidence>
<keyword evidence="6" id="KW-0560">Oxidoreductase</keyword>
<dbReference type="AlphaFoldDB" id="A0A8H8X0A7"/>
<keyword evidence="7" id="KW-0408">Iron</keyword>
<keyword evidence="3" id="KW-0001">2Fe-2S</keyword>
<dbReference type="Proteomes" id="UP000663508">
    <property type="component" value="Plasmid pVL1_1"/>
</dbReference>
<dbReference type="GO" id="GO:0030151">
    <property type="term" value="F:molybdenum ion binding"/>
    <property type="evidence" value="ECO:0007669"/>
    <property type="project" value="InterPro"/>
</dbReference>
<dbReference type="CDD" id="cd00207">
    <property type="entry name" value="fer2"/>
    <property type="match status" value="1"/>
</dbReference>
<dbReference type="PROSITE" id="PS51085">
    <property type="entry name" value="2FE2S_FER_2"/>
    <property type="match status" value="1"/>
</dbReference>
<dbReference type="GO" id="GO:0051537">
    <property type="term" value="F:2 iron, 2 sulfur cluster binding"/>
    <property type="evidence" value="ECO:0007669"/>
    <property type="project" value="UniProtKB-KW"/>
</dbReference>
<dbReference type="InterPro" id="IPR012675">
    <property type="entry name" value="Beta-grasp_dom_sf"/>
</dbReference>
<evidence type="ECO:0000256" key="5">
    <source>
        <dbReference type="ARBA" id="ARBA00022827"/>
    </source>
</evidence>
<dbReference type="InterPro" id="IPR017938">
    <property type="entry name" value="Riboflavin_synthase-like_b-brl"/>
</dbReference>
<keyword evidence="5" id="KW-0274">FAD</keyword>
<evidence type="ECO:0000259" key="10">
    <source>
        <dbReference type="PROSITE" id="PS51085"/>
    </source>
</evidence>
<evidence type="ECO:0000256" key="6">
    <source>
        <dbReference type="ARBA" id="ARBA00023002"/>
    </source>
</evidence>
<keyword evidence="13" id="KW-0614">Plasmid</keyword>
<dbReference type="InterPro" id="IPR005303">
    <property type="entry name" value="MOCOS_middle"/>
</dbReference>
<feature type="domain" description="2Fe-2S ferredoxin-type" evidence="10">
    <location>
        <begin position="527"/>
        <end position="611"/>
    </location>
</feature>
<dbReference type="InterPro" id="IPR001433">
    <property type="entry name" value="OxRdtase_FAD/NAD-bd"/>
</dbReference>
<evidence type="ECO:0000256" key="9">
    <source>
        <dbReference type="ARBA" id="ARBA00061434"/>
    </source>
</evidence>
<evidence type="ECO:0000259" key="11">
    <source>
        <dbReference type="PROSITE" id="PS51340"/>
    </source>
</evidence>
<evidence type="ECO:0000259" key="12">
    <source>
        <dbReference type="PROSITE" id="PS51384"/>
    </source>
</evidence>
<dbReference type="InterPro" id="IPR036010">
    <property type="entry name" value="2Fe-2S_ferredoxin-like_sf"/>
</dbReference>
<dbReference type="InterPro" id="IPR039261">
    <property type="entry name" value="FNR_nucleotide-bd"/>
</dbReference>
<evidence type="ECO:0000313" key="14">
    <source>
        <dbReference type="Proteomes" id="UP000663508"/>
    </source>
</evidence>
<dbReference type="PANTHER" id="PTHR47354">
    <property type="entry name" value="NADH OXIDOREDUCTASE HCR"/>
    <property type="match status" value="1"/>
</dbReference>
<protein>
    <recommendedName>
        <fullName evidence="15">Ferredoxin</fullName>
    </recommendedName>
</protein>
<dbReference type="Gene3D" id="3.10.20.30">
    <property type="match status" value="1"/>
</dbReference>
<keyword evidence="8" id="KW-0411">Iron-sulfur</keyword>
<dbReference type="EMBL" id="AP024146">
    <property type="protein sequence ID" value="BCM87689.1"/>
    <property type="molecule type" value="Genomic_DNA"/>
</dbReference>
<dbReference type="SUPFAM" id="SSF54292">
    <property type="entry name" value="2Fe-2S ferredoxin-like"/>
    <property type="match status" value="1"/>
</dbReference>
<dbReference type="Pfam" id="PF00970">
    <property type="entry name" value="FAD_binding_6"/>
    <property type="match status" value="1"/>
</dbReference>
<dbReference type="SUPFAM" id="SSF52343">
    <property type="entry name" value="Ferredoxin reductase-like, C-terminal NADP-linked domain"/>
    <property type="match status" value="1"/>
</dbReference>
<evidence type="ECO:0000256" key="7">
    <source>
        <dbReference type="ARBA" id="ARBA00023004"/>
    </source>
</evidence>
<dbReference type="InterPro" id="IPR017927">
    <property type="entry name" value="FAD-bd_FR_type"/>
</dbReference>
<dbReference type="PANTHER" id="PTHR47354:SF6">
    <property type="entry name" value="NADH OXIDOREDUCTASE HCR"/>
    <property type="match status" value="1"/>
</dbReference>
<dbReference type="PROSITE" id="PS51384">
    <property type="entry name" value="FAD_FR"/>
    <property type="match status" value="1"/>
</dbReference>
<evidence type="ECO:0000256" key="3">
    <source>
        <dbReference type="ARBA" id="ARBA00022714"/>
    </source>
</evidence>
<feature type="domain" description="FAD-binding FR-type" evidence="12">
    <location>
        <begin position="279"/>
        <end position="382"/>
    </location>
</feature>
<feature type="domain" description="MOSC" evidence="11">
    <location>
        <begin position="99"/>
        <end position="258"/>
    </location>
</feature>
<name>A0A8H8X0A7_9HYPH</name>
<dbReference type="InterPro" id="IPR008333">
    <property type="entry name" value="Cbr1-like_FAD-bd_dom"/>
</dbReference>
<dbReference type="SUPFAM" id="SSF63380">
    <property type="entry name" value="Riboflavin synthase domain-like"/>
    <property type="match status" value="1"/>
</dbReference>
<evidence type="ECO:0000256" key="4">
    <source>
        <dbReference type="ARBA" id="ARBA00022723"/>
    </source>
</evidence>
<dbReference type="Gene3D" id="3.40.50.80">
    <property type="entry name" value="Nucleotide-binding domain of ferredoxin-NADP reductase (FNR) module"/>
    <property type="match status" value="1"/>
</dbReference>
<dbReference type="PRINTS" id="PR00406">
    <property type="entry name" value="CYTB5RDTASE"/>
</dbReference>
<reference evidence="13" key="1">
    <citation type="submission" date="2020-11" db="EMBL/GenBank/DDBJ databases">
        <title>Complete genome sequence of a novel pathogenic Methylobacterium strain isolated from rice in Vietnam.</title>
        <authorList>
            <person name="Lai K."/>
            <person name="Okazaki S."/>
            <person name="Higashi K."/>
            <person name="Mori H."/>
            <person name="Toyoda A."/>
            <person name="Kurokawa K."/>
        </authorList>
    </citation>
    <scope>NUCLEOTIDE SEQUENCE</scope>
    <source>
        <strain evidence="13">VL1</strain>
        <plasmid evidence="13">pVL1_1</plasmid>
    </source>
</reference>
<dbReference type="Pfam" id="PF00111">
    <property type="entry name" value="Fer2"/>
    <property type="match status" value="1"/>
</dbReference>
<dbReference type="RefSeq" id="WP_207183738.1">
    <property type="nucleotide sequence ID" value="NZ_AP024146.1"/>
</dbReference>
<sequence length="611" mass="65335">MTDTAPFISRILIFPIKSLDGAEVSRAHVLASGALADDRRWALFDDRGRVVSGKTHAAIHVIRSRYDLDARSVTLHVGGRVGLPETTFALDGDPGPMEAWLSDALGFTVHLRADHATGYPDDTHSPGPTVISVATIAEIGRWFGLRIEQVRARLRTNVEVGGVPAFWEDRLFGEAGEAVAFRLGAVEFLGINPCQRCVVPARNPDTGRPDSDFALRFAELRRRTRPAWSDPTRFNHFFRVAVNTRLGSLRGADSFAVGDAVTSRDAAIETVVAESPCDFWAGTLTIDGVRDEAPGVKTFRMRAPDGGALPFRFRAGQFVLIAVTHGDARHQRAYSLSSSPASTDHCEVTVKREGTVSGLLHEQFGPGERIEVSGPFGEFGFDDRDADAILLIGGGIGMTPLISKLRFFADAGWPGRVDLVQVARRREDLIFAEAVAALGARLPGLRVHVTLTAPGDTWEGSRGRLSASWLQDRVGDVMERHVLLCGPVAMTAAARATLQSLGVPDVRIEIEAFGRPPAPDLTDAGEREVRFSHSAVSITVTGSDTLLDAAIAGGIPLDSGCLAGVCGRCKVRLVGGEVAGGCEVGLSAADRADGYVLACQTRPLGPIVVDC</sequence>
<accession>A0A8H8X0A7</accession>
<keyword evidence="2" id="KW-0285">Flavoprotein</keyword>
<geneLocation type="plasmid" evidence="13 14">
    <name>pVL1_1</name>
</geneLocation>
<dbReference type="Gene3D" id="2.40.30.10">
    <property type="entry name" value="Translation factors"/>
    <property type="match status" value="1"/>
</dbReference>
<dbReference type="PROSITE" id="PS51340">
    <property type="entry name" value="MOSC"/>
    <property type="match status" value="1"/>
</dbReference>
<evidence type="ECO:0000313" key="13">
    <source>
        <dbReference type="EMBL" id="BCM87689.1"/>
    </source>
</evidence>